<evidence type="ECO:0000256" key="1">
    <source>
        <dbReference type="SAM" id="MobiDB-lite"/>
    </source>
</evidence>
<proteinExistence type="predicted"/>
<evidence type="ECO:0000313" key="2">
    <source>
        <dbReference type="EMBL" id="GAA2955436.1"/>
    </source>
</evidence>
<evidence type="ECO:0000313" key="3">
    <source>
        <dbReference type="Proteomes" id="UP001501423"/>
    </source>
</evidence>
<comment type="caution">
    <text evidence="2">The sequence shown here is derived from an EMBL/GenBank/DDBJ whole genome shotgun (WGS) entry which is preliminary data.</text>
</comment>
<protein>
    <submittedName>
        <fullName evidence="2">Uncharacterized protein</fullName>
    </submittedName>
</protein>
<name>A0ABN3XIT9_9ACTN</name>
<reference evidence="2 3" key="1">
    <citation type="journal article" date="2019" name="Int. J. Syst. Evol. Microbiol.">
        <title>The Global Catalogue of Microorganisms (GCM) 10K type strain sequencing project: providing services to taxonomists for standard genome sequencing and annotation.</title>
        <authorList>
            <consortium name="The Broad Institute Genomics Platform"/>
            <consortium name="The Broad Institute Genome Sequencing Center for Infectious Disease"/>
            <person name="Wu L."/>
            <person name="Ma J."/>
        </authorList>
    </citation>
    <scope>NUCLEOTIDE SEQUENCE [LARGE SCALE GENOMIC DNA]</scope>
    <source>
        <strain evidence="2 3">JCM 9650</strain>
    </source>
</reference>
<feature type="compositionally biased region" description="Basic and acidic residues" evidence="1">
    <location>
        <begin position="7"/>
        <end position="17"/>
    </location>
</feature>
<organism evidence="2 3">
    <name type="scientific">Streptomyces erythrogriseus</name>
    <dbReference type="NCBI Taxonomy" id="284027"/>
    <lineage>
        <taxon>Bacteria</taxon>
        <taxon>Bacillati</taxon>
        <taxon>Actinomycetota</taxon>
        <taxon>Actinomycetes</taxon>
        <taxon>Kitasatosporales</taxon>
        <taxon>Streptomycetaceae</taxon>
        <taxon>Streptomyces</taxon>
        <taxon>Streptomyces griseoincarnatus group</taxon>
    </lineage>
</organism>
<feature type="region of interest" description="Disordered" evidence="1">
    <location>
        <begin position="1"/>
        <end position="31"/>
    </location>
</feature>
<keyword evidence="3" id="KW-1185">Reference proteome</keyword>
<dbReference type="EMBL" id="BAAAVA010000142">
    <property type="protein sequence ID" value="GAA2955436.1"/>
    <property type="molecule type" value="Genomic_DNA"/>
</dbReference>
<sequence length="79" mass="8670">MRNPVSEMHEGDQKPVDEDQPVLRTRADSTLPRPDASLAWCRSCHNGPRSATSSAITSADRPVILRPLMIAARDAFPTT</sequence>
<gene>
    <name evidence="2" type="ORF">GCM10010478_64370</name>
</gene>
<dbReference type="Proteomes" id="UP001501423">
    <property type="component" value="Unassembled WGS sequence"/>
</dbReference>
<accession>A0ABN3XIT9</accession>